<evidence type="ECO:0000256" key="3">
    <source>
        <dbReference type="ARBA" id="ARBA00022692"/>
    </source>
</evidence>
<evidence type="ECO:0000256" key="5">
    <source>
        <dbReference type="ARBA" id="ARBA00023136"/>
    </source>
</evidence>
<keyword evidence="3 7" id="KW-0812">Transmembrane</keyword>
<sequence>MSTTEVILLASLPPMEPPPPPTTFTGRTVSWYEILEWQQDNRFILSGYRRETADYRAIMAGLTFLHNETCNVYTHFLGALLLPIIAVIVMCVLHLQPRFSGVSGADYAIFAIFFCCAEVCLLFSAAFHLLSAHSQRVERFWHRMDLLGIVVVTAGTFISGIYYVFFCAPALQKIHWLIVSHSKALHLPFTGPQSRWHKRADRNAPF</sequence>
<keyword evidence="9" id="KW-1185">Reference proteome</keyword>
<reference evidence="8 9" key="1">
    <citation type="submission" date="2020-02" db="EMBL/GenBank/DDBJ databases">
        <title>Comparative genomics of the hypocrealean fungal genus Beauvera.</title>
        <authorList>
            <person name="Showalter D.N."/>
            <person name="Bushley K.E."/>
            <person name="Rehner S.A."/>
        </authorList>
    </citation>
    <scope>NUCLEOTIDE SEQUENCE [LARGE SCALE GENOMIC DNA]</scope>
    <source>
        <strain evidence="8 9">ARSEF4384</strain>
    </source>
</reference>
<comment type="subcellular location">
    <subcellularLocation>
        <location evidence="1">Membrane</location>
        <topology evidence="1">Multi-pass membrane protein</topology>
    </subcellularLocation>
</comment>
<dbReference type="PANTHER" id="PTHR20855">
    <property type="entry name" value="ADIPOR/PROGESTIN RECEPTOR-RELATED"/>
    <property type="match status" value="1"/>
</dbReference>
<evidence type="ECO:0000256" key="4">
    <source>
        <dbReference type="ARBA" id="ARBA00022989"/>
    </source>
</evidence>
<dbReference type="PANTHER" id="PTHR20855:SF52">
    <property type="entry name" value="ADIPONECTIN RECEPTOR PROTEIN"/>
    <property type="match status" value="1"/>
</dbReference>
<dbReference type="Pfam" id="PF03006">
    <property type="entry name" value="HlyIII"/>
    <property type="match status" value="1"/>
</dbReference>
<organism evidence="8 9">
    <name type="scientific">Beauveria asiatica</name>
    <dbReference type="NCBI Taxonomy" id="1069075"/>
    <lineage>
        <taxon>Eukaryota</taxon>
        <taxon>Fungi</taxon>
        <taxon>Dikarya</taxon>
        <taxon>Ascomycota</taxon>
        <taxon>Pezizomycotina</taxon>
        <taxon>Sordariomycetes</taxon>
        <taxon>Hypocreomycetidae</taxon>
        <taxon>Hypocreales</taxon>
        <taxon>Cordycipitaceae</taxon>
        <taxon>Beauveria</taxon>
    </lineage>
</organism>
<keyword evidence="4 7" id="KW-1133">Transmembrane helix</keyword>
<dbReference type="GO" id="GO:0038023">
    <property type="term" value="F:signaling receptor activity"/>
    <property type="evidence" value="ECO:0007669"/>
    <property type="project" value="TreeGrafter"/>
</dbReference>
<evidence type="ECO:0000256" key="1">
    <source>
        <dbReference type="ARBA" id="ARBA00004141"/>
    </source>
</evidence>
<dbReference type="GO" id="GO:0006882">
    <property type="term" value="P:intracellular zinc ion homeostasis"/>
    <property type="evidence" value="ECO:0007669"/>
    <property type="project" value="TreeGrafter"/>
</dbReference>
<keyword evidence="6" id="KW-0862">Zinc</keyword>
<keyword evidence="5 7" id="KW-0472">Membrane</keyword>
<name>A0AAW0S3C0_9HYPO</name>
<evidence type="ECO:0000313" key="9">
    <source>
        <dbReference type="Proteomes" id="UP001397290"/>
    </source>
</evidence>
<dbReference type="GO" id="GO:0016020">
    <property type="term" value="C:membrane"/>
    <property type="evidence" value="ECO:0007669"/>
    <property type="project" value="UniProtKB-SubCell"/>
</dbReference>
<evidence type="ECO:0000313" key="8">
    <source>
        <dbReference type="EMBL" id="KAK8148639.1"/>
    </source>
</evidence>
<dbReference type="EMBL" id="JAAHCF010000079">
    <property type="protein sequence ID" value="KAK8148639.1"/>
    <property type="molecule type" value="Genomic_DNA"/>
</dbReference>
<evidence type="ECO:0000256" key="2">
    <source>
        <dbReference type="ARBA" id="ARBA00007018"/>
    </source>
</evidence>
<feature type="transmembrane region" description="Helical" evidence="7">
    <location>
        <begin position="144"/>
        <end position="165"/>
    </location>
</feature>
<protein>
    <submittedName>
        <fullName evidence="8">Uncharacterized protein</fullName>
    </submittedName>
</protein>
<dbReference type="GO" id="GO:0046872">
    <property type="term" value="F:metal ion binding"/>
    <property type="evidence" value="ECO:0007669"/>
    <property type="project" value="UniProtKB-KW"/>
</dbReference>
<gene>
    <name evidence="8" type="ORF">G3M48_009559</name>
</gene>
<evidence type="ECO:0000256" key="6">
    <source>
        <dbReference type="PIRSR" id="PIRSR604254-1"/>
    </source>
</evidence>
<accession>A0AAW0S3C0</accession>
<dbReference type="Proteomes" id="UP001397290">
    <property type="component" value="Unassembled WGS sequence"/>
</dbReference>
<keyword evidence="6" id="KW-0479">Metal-binding</keyword>
<dbReference type="InterPro" id="IPR004254">
    <property type="entry name" value="AdipoR/HlyIII-related"/>
</dbReference>
<feature type="transmembrane region" description="Helical" evidence="7">
    <location>
        <begin position="107"/>
        <end position="132"/>
    </location>
</feature>
<dbReference type="AlphaFoldDB" id="A0AAW0S3C0"/>
<feature type="binding site" evidence="6">
    <location>
        <position position="128"/>
    </location>
    <ligand>
        <name>Zn(2+)</name>
        <dbReference type="ChEBI" id="CHEBI:29105"/>
    </ligand>
</feature>
<comment type="caution">
    <text evidence="8">The sequence shown here is derived from an EMBL/GenBank/DDBJ whole genome shotgun (WGS) entry which is preliminary data.</text>
</comment>
<comment type="similarity">
    <text evidence="2">Belongs to the ADIPOR family.</text>
</comment>
<feature type="transmembrane region" description="Helical" evidence="7">
    <location>
        <begin position="72"/>
        <end position="95"/>
    </location>
</feature>
<proteinExistence type="inferred from homology"/>
<evidence type="ECO:0000256" key="7">
    <source>
        <dbReference type="SAM" id="Phobius"/>
    </source>
</evidence>